<accession>A0ABX0Q7D4</accession>
<evidence type="ECO:0000256" key="3">
    <source>
        <dbReference type="ARBA" id="ARBA00023163"/>
    </source>
</evidence>
<dbReference type="Proteomes" id="UP001429601">
    <property type="component" value="Unassembled WGS sequence"/>
</dbReference>
<dbReference type="SUPFAM" id="SSF46689">
    <property type="entry name" value="Homeodomain-like"/>
    <property type="match status" value="2"/>
</dbReference>
<keyword evidence="6" id="KW-1185">Reference proteome</keyword>
<keyword evidence="2" id="KW-0238">DNA-binding</keyword>
<protein>
    <submittedName>
        <fullName evidence="5">Helix-turn-helix transcriptional regulator</fullName>
    </submittedName>
</protein>
<name>A0ABX0Q7D4_9GAMM</name>
<keyword evidence="3" id="KW-0804">Transcription</keyword>
<dbReference type="InterPro" id="IPR018062">
    <property type="entry name" value="HTH_AraC-typ_CS"/>
</dbReference>
<dbReference type="EMBL" id="JAAQQR010000005">
    <property type="protein sequence ID" value="NID05870.1"/>
    <property type="molecule type" value="Genomic_DNA"/>
</dbReference>
<gene>
    <name evidence="5" type="ORF">HBF26_13295</name>
</gene>
<evidence type="ECO:0000256" key="2">
    <source>
        <dbReference type="ARBA" id="ARBA00023125"/>
    </source>
</evidence>
<sequence length="274" mass="31147">MRSRHWAGARVDVHEQRSAGRVSYHLCYEKETRLSALIEEVGTSRAEPRLSANKPCPVEYRPRHMTLVPAGMDLWGHSDDIRYMKDATVAFDLDTLDERFEGLFDRRMLQQPRLRMADDRIATILQLLSNVVDNGDPSVQLYGDGLVASLVACLMSPHRPAARPRGGLAPWQVRRVTEHIRARLPDRVDLAELAMIAGLSPAHFSRAFKLSTGLAPYQWQLDMRVRKAQQLLDGGRQTLDEVADACGFADTSHFARTFRRFSGCTPSQWRRRRP</sequence>
<dbReference type="SMART" id="SM00342">
    <property type="entry name" value="HTH_ARAC"/>
    <property type="match status" value="1"/>
</dbReference>
<organism evidence="5 6">
    <name type="scientific">Luteibacter jiangsuensis</name>
    <dbReference type="NCBI Taxonomy" id="637577"/>
    <lineage>
        <taxon>Bacteria</taxon>
        <taxon>Pseudomonadati</taxon>
        <taxon>Pseudomonadota</taxon>
        <taxon>Gammaproteobacteria</taxon>
        <taxon>Lysobacterales</taxon>
        <taxon>Rhodanobacteraceae</taxon>
        <taxon>Luteibacter</taxon>
    </lineage>
</organism>
<feature type="domain" description="HTH araC/xylS-type" evidence="4">
    <location>
        <begin position="174"/>
        <end position="272"/>
    </location>
</feature>
<comment type="caution">
    <text evidence="5">The sequence shown here is derived from an EMBL/GenBank/DDBJ whole genome shotgun (WGS) entry which is preliminary data.</text>
</comment>
<dbReference type="PANTHER" id="PTHR46796:SF14">
    <property type="entry name" value="TRANSCRIPTIONAL REGULATORY PROTEIN"/>
    <property type="match status" value="1"/>
</dbReference>
<dbReference type="InterPro" id="IPR018060">
    <property type="entry name" value="HTH_AraC"/>
</dbReference>
<dbReference type="PRINTS" id="PR00032">
    <property type="entry name" value="HTHARAC"/>
</dbReference>
<evidence type="ECO:0000313" key="6">
    <source>
        <dbReference type="Proteomes" id="UP001429601"/>
    </source>
</evidence>
<keyword evidence="1" id="KW-0805">Transcription regulation</keyword>
<evidence type="ECO:0000313" key="5">
    <source>
        <dbReference type="EMBL" id="NID05870.1"/>
    </source>
</evidence>
<proteinExistence type="predicted"/>
<dbReference type="Gene3D" id="1.10.10.60">
    <property type="entry name" value="Homeodomain-like"/>
    <property type="match status" value="2"/>
</dbReference>
<dbReference type="PANTHER" id="PTHR46796">
    <property type="entry name" value="HTH-TYPE TRANSCRIPTIONAL ACTIVATOR RHAS-RELATED"/>
    <property type="match status" value="1"/>
</dbReference>
<evidence type="ECO:0000256" key="1">
    <source>
        <dbReference type="ARBA" id="ARBA00023015"/>
    </source>
</evidence>
<evidence type="ECO:0000259" key="4">
    <source>
        <dbReference type="PROSITE" id="PS01124"/>
    </source>
</evidence>
<dbReference type="Pfam" id="PF12833">
    <property type="entry name" value="HTH_18"/>
    <property type="match status" value="1"/>
</dbReference>
<dbReference type="PROSITE" id="PS00041">
    <property type="entry name" value="HTH_ARAC_FAMILY_1"/>
    <property type="match status" value="1"/>
</dbReference>
<dbReference type="InterPro" id="IPR050204">
    <property type="entry name" value="AraC_XylS_family_regulators"/>
</dbReference>
<dbReference type="PROSITE" id="PS01124">
    <property type="entry name" value="HTH_ARAC_FAMILY_2"/>
    <property type="match status" value="1"/>
</dbReference>
<reference evidence="5 6" key="1">
    <citation type="journal article" date="2011" name="Curr. Microbiol.">
        <title>Luteibacter jiangsuensis sp. nov.: a methamidophos-degrading bacterium isolated from a methamidophos-manufacturing factory.</title>
        <authorList>
            <person name="Wang L."/>
            <person name="Wang G.L."/>
            <person name="Li S.P."/>
            <person name="Jiang J.D."/>
        </authorList>
    </citation>
    <scope>NUCLEOTIDE SEQUENCE [LARGE SCALE GENOMIC DNA]</scope>
    <source>
        <strain evidence="5 6">CGMCC 1.10133</strain>
    </source>
</reference>
<dbReference type="InterPro" id="IPR020449">
    <property type="entry name" value="Tscrpt_reg_AraC-type_HTH"/>
</dbReference>
<dbReference type="InterPro" id="IPR009057">
    <property type="entry name" value="Homeodomain-like_sf"/>
</dbReference>